<gene>
    <name evidence="1" type="ORF">SAMN06296036_106237</name>
</gene>
<dbReference type="Proteomes" id="UP000192907">
    <property type="component" value="Unassembled WGS sequence"/>
</dbReference>
<dbReference type="AlphaFoldDB" id="A0A1Y6BT98"/>
<protein>
    <submittedName>
        <fullName evidence="1">Uncharacterized protein</fullName>
    </submittedName>
</protein>
<sequence length="55" mass="6276">MVGIRKMAESSTVKSAVELRYQFYELRIAYCNSAAIASSTFFFRSGQRSFDMPLL</sequence>
<keyword evidence="2" id="KW-1185">Reference proteome</keyword>
<name>A0A1Y6BT98_9BACT</name>
<evidence type="ECO:0000313" key="1">
    <source>
        <dbReference type="EMBL" id="SMF19071.1"/>
    </source>
</evidence>
<evidence type="ECO:0000313" key="2">
    <source>
        <dbReference type="Proteomes" id="UP000192907"/>
    </source>
</evidence>
<reference evidence="2" key="1">
    <citation type="submission" date="2017-04" db="EMBL/GenBank/DDBJ databases">
        <authorList>
            <person name="Varghese N."/>
            <person name="Submissions S."/>
        </authorList>
    </citation>
    <scope>NUCLEOTIDE SEQUENCE [LARGE SCALE GENOMIC DNA]</scope>
    <source>
        <strain evidence="2">RKEM611</strain>
    </source>
</reference>
<dbReference type="STRING" id="1513793.SAMN06296036_106237"/>
<organism evidence="1 2">
    <name type="scientific">Pseudobacteriovorax antillogorgiicola</name>
    <dbReference type="NCBI Taxonomy" id="1513793"/>
    <lineage>
        <taxon>Bacteria</taxon>
        <taxon>Pseudomonadati</taxon>
        <taxon>Bdellovibrionota</taxon>
        <taxon>Oligoflexia</taxon>
        <taxon>Oligoflexales</taxon>
        <taxon>Pseudobacteriovoracaceae</taxon>
        <taxon>Pseudobacteriovorax</taxon>
    </lineage>
</organism>
<accession>A0A1Y6BT98</accession>
<proteinExistence type="predicted"/>
<dbReference type="EMBL" id="FWZT01000006">
    <property type="protein sequence ID" value="SMF19071.1"/>
    <property type="molecule type" value="Genomic_DNA"/>
</dbReference>